<accession>A0A5N5WU84</accession>
<feature type="region of interest" description="Disordered" evidence="2">
    <location>
        <begin position="126"/>
        <end position="147"/>
    </location>
</feature>
<feature type="compositionally biased region" description="Polar residues" evidence="2">
    <location>
        <begin position="12"/>
        <end position="25"/>
    </location>
</feature>
<feature type="compositionally biased region" description="Basic and acidic residues" evidence="2">
    <location>
        <begin position="1"/>
        <end position="10"/>
    </location>
</feature>
<keyword evidence="1" id="KW-0175">Coiled coil</keyword>
<evidence type="ECO:0000313" key="4">
    <source>
        <dbReference type="Proteomes" id="UP000326565"/>
    </source>
</evidence>
<dbReference type="AlphaFoldDB" id="A0A5N5WU84"/>
<feature type="compositionally biased region" description="Basic and acidic residues" evidence="2">
    <location>
        <begin position="137"/>
        <end position="147"/>
    </location>
</feature>
<protein>
    <submittedName>
        <fullName evidence="3">Uncharacterized protein</fullName>
    </submittedName>
</protein>
<evidence type="ECO:0000256" key="2">
    <source>
        <dbReference type="SAM" id="MobiDB-lite"/>
    </source>
</evidence>
<dbReference type="EMBL" id="ML732295">
    <property type="protein sequence ID" value="KAB8070672.1"/>
    <property type="molecule type" value="Genomic_DNA"/>
</dbReference>
<name>A0A5N5WU84_9EURO</name>
<feature type="coiled-coil region" evidence="1">
    <location>
        <begin position="85"/>
        <end position="124"/>
    </location>
</feature>
<dbReference type="Proteomes" id="UP000326565">
    <property type="component" value="Unassembled WGS sequence"/>
</dbReference>
<reference evidence="3 4" key="1">
    <citation type="submission" date="2019-04" db="EMBL/GenBank/DDBJ databases">
        <title>Friends and foes A comparative genomics study of 23 Aspergillus species from section Flavi.</title>
        <authorList>
            <consortium name="DOE Joint Genome Institute"/>
            <person name="Kjaerbolling I."/>
            <person name="Vesth T."/>
            <person name="Frisvad J.C."/>
            <person name="Nybo J.L."/>
            <person name="Theobald S."/>
            <person name="Kildgaard S."/>
            <person name="Isbrandt T."/>
            <person name="Kuo A."/>
            <person name="Sato A."/>
            <person name="Lyhne E.K."/>
            <person name="Kogle M.E."/>
            <person name="Wiebenga A."/>
            <person name="Kun R.S."/>
            <person name="Lubbers R.J."/>
            <person name="Makela M.R."/>
            <person name="Barry K."/>
            <person name="Chovatia M."/>
            <person name="Clum A."/>
            <person name="Daum C."/>
            <person name="Haridas S."/>
            <person name="He G."/>
            <person name="LaButti K."/>
            <person name="Lipzen A."/>
            <person name="Mondo S."/>
            <person name="Riley R."/>
            <person name="Salamov A."/>
            <person name="Simmons B.A."/>
            <person name="Magnuson J.K."/>
            <person name="Henrissat B."/>
            <person name="Mortensen U.H."/>
            <person name="Larsen T.O."/>
            <person name="Devries R.P."/>
            <person name="Grigoriev I.V."/>
            <person name="Machida M."/>
            <person name="Baker S.E."/>
            <person name="Andersen M.R."/>
        </authorList>
    </citation>
    <scope>NUCLEOTIDE SEQUENCE [LARGE SCALE GENOMIC DNA]</scope>
    <source>
        <strain evidence="3 4">CBS 151.66</strain>
    </source>
</reference>
<evidence type="ECO:0000313" key="3">
    <source>
        <dbReference type="EMBL" id="KAB8070672.1"/>
    </source>
</evidence>
<evidence type="ECO:0000256" key="1">
    <source>
        <dbReference type="SAM" id="Coils"/>
    </source>
</evidence>
<sequence>MASRTSREKVVANTTIPPTPFTSGDNPADALDTEGLRELEILETESFKKPKRVRGKSRSTEPIPEEMSDISEEDDNVTDLMAIMRQEMRDEADAREQRLREELDQQYTRQLDEMKRQLEAYRQVTPSPPATLPRANRTKEEADHETLRDAAETRIRKLIKLQLPKEPQKLSGRDNFMQWRDAMLADARSIKAKEILEQSEPPDTSGRAIARWDALNDVLLSRIETSLSEAIRKEYNEREYTLASAIWQDLTVEFGMSPAEERLVTFNAFISVTSQGNMSSAMEDLKRLYNQLKSMNYTLDDLYRDKFICLLGTWQSSFVQTKLDEYFADSRKGTATLDVEEMVVQLRARSNPSTKPYTKQSFKGFKLGSGFSPYIPTTQAPAAHDKATYKRPKDGTQRSRSNKPKDDKQSELKTNAAYWSSNSTTRMMPIRRSTKAPFGTTKHIRTRSTSRRPAQNYATSVKSWGTSKFSVPPRTLHCVNCKGEHKSISLTCPVRKAAIEQAKAALASARRYHRVPAYLQRGRAPVQSRPQEESTDSGTTTFMQQAEVPTTTATTVAATTTPSCIEVL</sequence>
<feature type="region of interest" description="Disordered" evidence="2">
    <location>
        <begin position="42"/>
        <end position="73"/>
    </location>
</feature>
<feature type="compositionally biased region" description="Acidic residues" evidence="2">
    <location>
        <begin position="63"/>
        <end position="73"/>
    </location>
</feature>
<keyword evidence="4" id="KW-1185">Reference proteome</keyword>
<organism evidence="3 4">
    <name type="scientific">Aspergillus leporis</name>
    <dbReference type="NCBI Taxonomy" id="41062"/>
    <lineage>
        <taxon>Eukaryota</taxon>
        <taxon>Fungi</taxon>
        <taxon>Dikarya</taxon>
        <taxon>Ascomycota</taxon>
        <taxon>Pezizomycotina</taxon>
        <taxon>Eurotiomycetes</taxon>
        <taxon>Eurotiomycetidae</taxon>
        <taxon>Eurotiales</taxon>
        <taxon>Aspergillaceae</taxon>
        <taxon>Aspergillus</taxon>
        <taxon>Aspergillus subgen. Circumdati</taxon>
    </lineage>
</organism>
<gene>
    <name evidence="3" type="ORF">BDV29DRAFT_160260</name>
</gene>
<dbReference type="OrthoDB" id="10447435at2759"/>
<proteinExistence type="predicted"/>
<feature type="region of interest" description="Disordered" evidence="2">
    <location>
        <begin position="376"/>
        <end position="418"/>
    </location>
</feature>
<feature type="compositionally biased region" description="Basic and acidic residues" evidence="2">
    <location>
        <begin position="383"/>
        <end position="411"/>
    </location>
</feature>
<feature type="region of interest" description="Disordered" evidence="2">
    <location>
        <begin position="522"/>
        <end position="541"/>
    </location>
</feature>
<feature type="region of interest" description="Disordered" evidence="2">
    <location>
        <begin position="1"/>
        <end position="30"/>
    </location>
</feature>